<dbReference type="InterPro" id="IPR036397">
    <property type="entry name" value="RNaseH_sf"/>
</dbReference>
<evidence type="ECO:0000259" key="1">
    <source>
        <dbReference type="PROSITE" id="PS50879"/>
    </source>
</evidence>
<accession>A0A933SEB4</accession>
<reference evidence="2" key="1">
    <citation type="submission" date="2020-07" db="EMBL/GenBank/DDBJ databases">
        <title>Huge and variable diversity of episymbiotic CPR bacteria and DPANN archaea in groundwater ecosystems.</title>
        <authorList>
            <person name="He C.Y."/>
            <person name="Keren R."/>
            <person name="Whittaker M."/>
            <person name="Farag I.F."/>
            <person name="Doudna J."/>
            <person name="Cate J.H.D."/>
            <person name="Banfield J.F."/>
        </authorList>
    </citation>
    <scope>NUCLEOTIDE SEQUENCE</scope>
    <source>
        <strain evidence="2">NC_groundwater_1813_Pr3_B-0.1um_71_17</strain>
    </source>
</reference>
<dbReference type="CDD" id="cd09279">
    <property type="entry name" value="RNase_HI_like"/>
    <property type="match status" value="1"/>
</dbReference>
<comment type="caution">
    <text evidence="2">The sequence shown here is derived from an EMBL/GenBank/DDBJ whole genome shotgun (WGS) entry which is preliminary data.</text>
</comment>
<dbReference type="InterPro" id="IPR012337">
    <property type="entry name" value="RNaseH-like_sf"/>
</dbReference>
<dbReference type="GO" id="GO:0003676">
    <property type="term" value="F:nucleic acid binding"/>
    <property type="evidence" value="ECO:0007669"/>
    <property type="project" value="InterPro"/>
</dbReference>
<dbReference type="PANTHER" id="PTHR48475">
    <property type="entry name" value="RIBONUCLEASE H"/>
    <property type="match status" value="1"/>
</dbReference>
<dbReference type="Gene3D" id="3.30.420.10">
    <property type="entry name" value="Ribonuclease H-like superfamily/Ribonuclease H"/>
    <property type="match status" value="1"/>
</dbReference>
<dbReference type="Pfam" id="PF13456">
    <property type="entry name" value="RVT_3"/>
    <property type="match status" value="1"/>
</dbReference>
<evidence type="ECO:0000313" key="2">
    <source>
        <dbReference type="EMBL" id="MBI5168863.1"/>
    </source>
</evidence>
<proteinExistence type="predicted"/>
<feature type="domain" description="RNase H type-1" evidence="1">
    <location>
        <begin position="1"/>
        <end position="131"/>
    </location>
</feature>
<dbReference type="InterPro" id="IPR002156">
    <property type="entry name" value="RNaseH_domain"/>
</dbReference>
<dbReference type="SUPFAM" id="SSF53098">
    <property type="entry name" value="Ribonuclease H-like"/>
    <property type="match status" value="1"/>
</dbReference>
<sequence length="137" mass="14608">MSTWTLRCDGGSRGNPGPAAFGFVLTNPKGEEVVARGEYIGTATNNVAEYRSLIAGLTAAIEHHAAPLAVVMDSELVIRQMTGQYRVKNEGLKPLHQEAKQTALKLARVTYSSVGRADNGRADGLVNEALDLATGRK</sequence>
<evidence type="ECO:0000313" key="3">
    <source>
        <dbReference type="Proteomes" id="UP000696931"/>
    </source>
</evidence>
<dbReference type="GO" id="GO:0004523">
    <property type="term" value="F:RNA-DNA hybrid ribonuclease activity"/>
    <property type="evidence" value="ECO:0007669"/>
    <property type="project" value="InterPro"/>
</dbReference>
<dbReference type="EMBL" id="JACRIW010000038">
    <property type="protein sequence ID" value="MBI5168863.1"/>
    <property type="molecule type" value="Genomic_DNA"/>
</dbReference>
<protein>
    <submittedName>
        <fullName evidence="2">Ribonuclease HI family protein</fullName>
    </submittedName>
</protein>
<gene>
    <name evidence="2" type="ORF">HZA61_05215</name>
</gene>
<dbReference type="Proteomes" id="UP000696931">
    <property type="component" value="Unassembled WGS sequence"/>
</dbReference>
<name>A0A933SEB4_UNCEI</name>
<dbReference type="PROSITE" id="PS50879">
    <property type="entry name" value="RNASE_H_1"/>
    <property type="match status" value="1"/>
</dbReference>
<dbReference type="AlphaFoldDB" id="A0A933SEB4"/>
<organism evidence="2 3">
    <name type="scientific">Eiseniibacteriota bacterium</name>
    <dbReference type="NCBI Taxonomy" id="2212470"/>
    <lineage>
        <taxon>Bacteria</taxon>
        <taxon>Candidatus Eiseniibacteriota</taxon>
    </lineage>
</organism>
<dbReference type="PANTHER" id="PTHR48475:SF1">
    <property type="entry name" value="RNASE H TYPE-1 DOMAIN-CONTAINING PROTEIN"/>
    <property type="match status" value="1"/>
</dbReference>